<keyword evidence="1" id="KW-1133">Transmembrane helix</keyword>
<feature type="transmembrane region" description="Helical" evidence="1">
    <location>
        <begin position="65"/>
        <end position="90"/>
    </location>
</feature>
<protein>
    <submittedName>
        <fullName evidence="2">Uncharacterized protein</fullName>
    </submittedName>
</protein>
<feature type="transmembrane region" description="Helical" evidence="1">
    <location>
        <begin position="96"/>
        <end position="113"/>
    </location>
</feature>
<dbReference type="NCBIfam" id="NF041646">
    <property type="entry name" value="VC0807_fam"/>
    <property type="match status" value="1"/>
</dbReference>
<sequence length="124" mass="13996">MLLYKDSIIVGTVSLVFFASMLFPKPLAFYFGQRLSAGGGKENRDWWYSLWEHPYFRTAQRKITIIWGTCFLLQAAINLLIVTVGTFTLGYIVSQLLPFAAVALAISLTLRIASQAMNDQHDMD</sequence>
<keyword evidence="1" id="KW-0472">Membrane</keyword>
<feature type="transmembrane region" description="Helical" evidence="1">
    <location>
        <begin position="6"/>
        <end position="24"/>
    </location>
</feature>
<evidence type="ECO:0000313" key="2">
    <source>
        <dbReference type="EMBL" id="NYE95577.1"/>
    </source>
</evidence>
<keyword evidence="1" id="KW-0812">Transmembrane</keyword>
<reference evidence="2 3" key="1">
    <citation type="submission" date="2020-07" db="EMBL/GenBank/DDBJ databases">
        <title>Sequencing the genomes of 1000 actinobacteria strains.</title>
        <authorList>
            <person name="Klenk H.-P."/>
        </authorList>
    </citation>
    <scope>NUCLEOTIDE SEQUENCE [LARGE SCALE GENOMIC DNA]</scope>
    <source>
        <strain evidence="2 3">DSM 102047</strain>
    </source>
</reference>
<dbReference type="Proteomes" id="UP000521748">
    <property type="component" value="Unassembled WGS sequence"/>
</dbReference>
<organism evidence="2 3">
    <name type="scientific">Psychromicrobium silvestre</name>
    <dbReference type="NCBI Taxonomy" id="1645614"/>
    <lineage>
        <taxon>Bacteria</taxon>
        <taxon>Bacillati</taxon>
        <taxon>Actinomycetota</taxon>
        <taxon>Actinomycetes</taxon>
        <taxon>Micrococcales</taxon>
        <taxon>Micrococcaceae</taxon>
        <taxon>Psychromicrobium</taxon>
    </lineage>
</organism>
<evidence type="ECO:0000313" key="3">
    <source>
        <dbReference type="Proteomes" id="UP000521748"/>
    </source>
</evidence>
<gene>
    <name evidence="2" type="ORF">FHU41_001827</name>
</gene>
<comment type="caution">
    <text evidence="2">The sequence shown here is derived from an EMBL/GenBank/DDBJ whole genome shotgun (WGS) entry which is preliminary data.</text>
</comment>
<evidence type="ECO:0000256" key="1">
    <source>
        <dbReference type="SAM" id="Phobius"/>
    </source>
</evidence>
<proteinExistence type="predicted"/>
<accession>A0A7Y9LU02</accession>
<dbReference type="EMBL" id="JACBYQ010000002">
    <property type="protein sequence ID" value="NYE95577.1"/>
    <property type="molecule type" value="Genomic_DNA"/>
</dbReference>
<dbReference type="AlphaFoldDB" id="A0A7Y9LU02"/>
<name>A0A7Y9LU02_9MICC</name>
<keyword evidence="3" id="KW-1185">Reference proteome</keyword>